<accession>A0A0G0DBD2</accession>
<dbReference type="InterPro" id="IPR002477">
    <property type="entry name" value="Peptidoglycan-bd-like"/>
</dbReference>
<feature type="domain" description="Peptidoglycan binding-like" evidence="1">
    <location>
        <begin position="55"/>
        <end position="89"/>
    </location>
</feature>
<dbReference type="AlphaFoldDB" id="A0A0G0DBD2"/>
<dbReference type="EMBL" id="LBQW01000003">
    <property type="protein sequence ID" value="KKP85926.1"/>
    <property type="molecule type" value="Genomic_DNA"/>
</dbReference>
<evidence type="ECO:0000259" key="1">
    <source>
        <dbReference type="Pfam" id="PF01471"/>
    </source>
</evidence>
<dbReference type="SUPFAM" id="SSF47090">
    <property type="entry name" value="PGBD-like"/>
    <property type="match status" value="1"/>
</dbReference>
<sequence>MSKLLKSKILIGFMVVAVLLVVGGLTADAYTHSVTLKQGSSGAQVMSLQSALGVVADGSFGPMTKAAVVAYQAAHGLSADGVVGPSTGASLSGVVAGFPAGCSSSSGFSSTTGVACNSVVASSYPAGCSSAMGYSPLTGVSCASVAASYPAGCSSSAGYSTTTGASCSSGVASGPLAGTAGTVTYAQLSQYTSEKVGAGVTDVKVAGFELEASDGDVSLRSFKLTFSSAGNAAADSDRLIDYLDSVSIWQGTTKVGSANTADFTRDSAGVYSKVVAVSNAIVRDGVTDKFYITVDAASNIDSADIDSDSWGVDPINVRYEDGGGVVSTDTITQTEIPISFVTSATATDTELKITLDSALQAGLQTVNATSDTNGVLLLKGTMKVEGSSNVWLDEVPFLFTTNATNVDDVTPTVYFTIDGVEFSESMTASSGTTETITFNELDRTLEPGTYIFTVKADVNDIDTSTFDEGDYLSAELTATTRADIVALNTEGGDQLTDATEMTGVASGTIQYFYSIYPTVSVISKSIVANDNGQNPPVSATAKMKLSITANGGTLYLNGDDETTQAKEFFGIAIDGGDASSTISATAGYTFTPSGTYAVTYTIADGDEEYYTLNEGDVMILDVEATVVEGVGSAAILVGMKGDEILFGTASTSDTTRSANTLNFKALVDILKTGKVTLDS</sequence>
<evidence type="ECO:0000313" key="3">
    <source>
        <dbReference type="Proteomes" id="UP000186383"/>
    </source>
</evidence>
<dbReference type="InterPro" id="IPR036365">
    <property type="entry name" value="PGBD-like_sf"/>
</dbReference>
<gene>
    <name evidence="2" type="ORF">UR88_C0003G0009</name>
</gene>
<protein>
    <submittedName>
        <fullName evidence="2">Cell wall lytic activity</fullName>
    </submittedName>
</protein>
<dbReference type="Proteomes" id="UP000186383">
    <property type="component" value="Unassembled WGS sequence"/>
</dbReference>
<organism evidence="2 3">
    <name type="scientific">Candidatus Nomurabacteria bacterium GW2011_GWA1_35_8</name>
    <dbReference type="NCBI Taxonomy" id="1618727"/>
    <lineage>
        <taxon>Bacteria</taxon>
        <taxon>Candidatus Nomuraibacteriota</taxon>
    </lineage>
</organism>
<dbReference type="InterPro" id="IPR036366">
    <property type="entry name" value="PGBDSf"/>
</dbReference>
<evidence type="ECO:0000313" key="2">
    <source>
        <dbReference type="EMBL" id="KKP85926.1"/>
    </source>
</evidence>
<comment type="caution">
    <text evidence="2">The sequence shown here is derived from an EMBL/GenBank/DDBJ whole genome shotgun (WGS) entry which is preliminary data.</text>
</comment>
<dbReference type="Pfam" id="PF01471">
    <property type="entry name" value="PG_binding_1"/>
    <property type="match status" value="1"/>
</dbReference>
<name>A0A0G0DBD2_9BACT</name>
<dbReference type="Gene3D" id="1.10.101.10">
    <property type="entry name" value="PGBD-like superfamily/PGBD"/>
    <property type="match status" value="1"/>
</dbReference>
<proteinExistence type="predicted"/>
<reference evidence="2 3" key="1">
    <citation type="journal article" date="2015" name="Nature">
        <title>rRNA introns, odd ribosomes, and small enigmatic genomes across a large radiation of phyla.</title>
        <authorList>
            <person name="Brown C.T."/>
            <person name="Hug L.A."/>
            <person name="Thomas B.C."/>
            <person name="Sharon I."/>
            <person name="Castelle C.J."/>
            <person name="Singh A."/>
            <person name="Wilkins M.J."/>
            <person name="Williams K.H."/>
            <person name="Banfield J.F."/>
        </authorList>
    </citation>
    <scope>NUCLEOTIDE SEQUENCE [LARGE SCALE GENOMIC DNA]</scope>
</reference>